<gene>
    <name evidence="1" type="ORF">GGP99_003234</name>
</gene>
<comment type="caution">
    <text evidence="1">The sequence shown here is derived from an EMBL/GenBank/DDBJ whole genome shotgun (WGS) entry which is preliminary data.</text>
</comment>
<sequence>MAYEHLLRTLQVQITRELLQDISECHAKLKD</sequence>
<proteinExistence type="predicted"/>
<dbReference type="Proteomes" id="UP001155110">
    <property type="component" value="Unassembled WGS sequence"/>
</dbReference>
<organism evidence="1 2">
    <name type="scientific">Salinibacter ruber</name>
    <dbReference type="NCBI Taxonomy" id="146919"/>
    <lineage>
        <taxon>Bacteria</taxon>
        <taxon>Pseudomonadati</taxon>
        <taxon>Rhodothermota</taxon>
        <taxon>Rhodothermia</taxon>
        <taxon>Rhodothermales</taxon>
        <taxon>Salinibacteraceae</taxon>
        <taxon>Salinibacter</taxon>
    </lineage>
</organism>
<dbReference type="EMBL" id="JANTZM010000021">
    <property type="protein sequence ID" value="MCS4159244.1"/>
    <property type="molecule type" value="Genomic_DNA"/>
</dbReference>
<evidence type="ECO:0000313" key="2">
    <source>
        <dbReference type="Proteomes" id="UP001155110"/>
    </source>
</evidence>
<reference evidence="1" key="1">
    <citation type="submission" date="2022-08" db="EMBL/GenBank/DDBJ databases">
        <title>Genomic Encyclopedia of Type Strains, Phase V (KMG-V): Genome sequencing to study the core and pangenomes of soil and plant-associated prokaryotes.</title>
        <authorList>
            <person name="Whitman W."/>
        </authorList>
    </citation>
    <scope>NUCLEOTIDE SEQUENCE</scope>
    <source>
        <strain evidence="1">SP3002</strain>
    </source>
</reference>
<protein>
    <submittedName>
        <fullName evidence="1">Uncharacterized protein</fullName>
    </submittedName>
</protein>
<accession>A0AAW5PCR5</accession>
<name>A0AAW5PCR5_9BACT</name>
<dbReference type="AlphaFoldDB" id="A0AAW5PCR5"/>
<evidence type="ECO:0000313" key="1">
    <source>
        <dbReference type="EMBL" id="MCS4159244.1"/>
    </source>
</evidence>